<evidence type="ECO:0000256" key="3">
    <source>
        <dbReference type="ARBA" id="ARBA00023125"/>
    </source>
</evidence>
<dbReference type="GO" id="GO:0000978">
    <property type="term" value="F:RNA polymerase II cis-regulatory region sequence-specific DNA binding"/>
    <property type="evidence" value="ECO:0007669"/>
    <property type="project" value="TreeGrafter"/>
</dbReference>
<keyword evidence="6" id="KW-0175">Coiled coil</keyword>
<dbReference type="STRING" id="2094558.A0A314UYL6"/>
<dbReference type="PANTHER" id="PTHR16223">
    <property type="entry name" value="TRANSCRIPTION FACTOR BHLH83-RELATED"/>
    <property type="match status" value="1"/>
</dbReference>
<dbReference type="GO" id="GO:0005634">
    <property type="term" value="C:nucleus"/>
    <property type="evidence" value="ECO:0007669"/>
    <property type="project" value="UniProtKB-SubCell"/>
</dbReference>
<dbReference type="GO" id="GO:0000981">
    <property type="term" value="F:DNA-binding transcription factor activity, RNA polymerase II-specific"/>
    <property type="evidence" value="ECO:0007669"/>
    <property type="project" value="TreeGrafter"/>
</dbReference>
<evidence type="ECO:0000256" key="4">
    <source>
        <dbReference type="ARBA" id="ARBA00023163"/>
    </source>
</evidence>
<protein>
    <submittedName>
        <fullName evidence="7">Transcription factor bHLH80</fullName>
    </submittedName>
</protein>
<evidence type="ECO:0000256" key="2">
    <source>
        <dbReference type="ARBA" id="ARBA00023015"/>
    </source>
</evidence>
<keyword evidence="2" id="KW-0805">Transcription regulation</keyword>
<dbReference type="AlphaFoldDB" id="A0A314UYL6"/>
<reference evidence="7 8" key="1">
    <citation type="submission" date="2018-02" db="EMBL/GenBank/DDBJ databases">
        <title>Draft genome of wild Prunus yedoensis var. nudiflora.</title>
        <authorList>
            <person name="Baek S."/>
            <person name="Kim J.-H."/>
            <person name="Choi K."/>
            <person name="Kim G.-B."/>
            <person name="Cho A."/>
            <person name="Jang H."/>
            <person name="Shin C.-H."/>
            <person name="Yu H.-J."/>
            <person name="Mun J.-H."/>
        </authorList>
    </citation>
    <scope>NUCLEOTIDE SEQUENCE [LARGE SCALE GENOMIC DNA]</scope>
    <source>
        <strain evidence="8">cv. Jeju island</strain>
        <tissue evidence="7">Leaf</tissue>
    </source>
</reference>
<dbReference type="InterPro" id="IPR045239">
    <property type="entry name" value="bHLH95_bHLH"/>
</dbReference>
<keyword evidence="4" id="KW-0804">Transcription</keyword>
<accession>A0A314UYL6</accession>
<dbReference type="GO" id="GO:0046983">
    <property type="term" value="F:protein dimerization activity"/>
    <property type="evidence" value="ECO:0007669"/>
    <property type="project" value="InterPro"/>
</dbReference>
<dbReference type="InterPro" id="IPR036638">
    <property type="entry name" value="HLH_DNA-bd_sf"/>
</dbReference>
<evidence type="ECO:0000313" key="7">
    <source>
        <dbReference type="EMBL" id="PQM41988.1"/>
    </source>
</evidence>
<dbReference type="SUPFAM" id="SSF47459">
    <property type="entry name" value="HLH, helix-loop-helix DNA-binding domain"/>
    <property type="match status" value="1"/>
</dbReference>
<evidence type="ECO:0000256" key="6">
    <source>
        <dbReference type="SAM" id="Coils"/>
    </source>
</evidence>
<comment type="caution">
    <text evidence="7">The sequence shown here is derived from an EMBL/GenBank/DDBJ whole genome shotgun (WGS) entry which is preliminary data.</text>
</comment>
<dbReference type="Proteomes" id="UP000250321">
    <property type="component" value="Unassembled WGS sequence"/>
</dbReference>
<evidence type="ECO:0000256" key="5">
    <source>
        <dbReference type="ARBA" id="ARBA00023242"/>
    </source>
</evidence>
<sequence>MENVLRRYPSGGKECCLLRSLHLCYVFAILQTNTADMLDEAVEYVKFLQKQIQELSEHQRRCKCIAKE</sequence>
<gene>
    <name evidence="7" type="ORF">Pyn_32076</name>
</gene>
<evidence type="ECO:0000313" key="8">
    <source>
        <dbReference type="Proteomes" id="UP000250321"/>
    </source>
</evidence>
<dbReference type="Gene3D" id="4.10.280.10">
    <property type="entry name" value="Helix-loop-helix DNA-binding domain"/>
    <property type="match status" value="1"/>
</dbReference>
<dbReference type="OrthoDB" id="2019494at2759"/>
<organism evidence="7 8">
    <name type="scientific">Prunus yedoensis var. nudiflora</name>
    <dbReference type="NCBI Taxonomy" id="2094558"/>
    <lineage>
        <taxon>Eukaryota</taxon>
        <taxon>Viridiplantae</taxon>
        <taxon>Streptophyta</taxon>
        <taxon>Embryophyta</taxon>
        <taxon>Tracheophyta</taxon>
        <taxon>Spermatophyta</taxon>
        <taxon>Magnoliopsida</taxon>
        <taxon>eudicotyledons</taxon>
        <taxon>Gunneridae</taxon>
        <taxon>Pentapetalae</taxon>
        <taxon>rosids</taxon>
        <taxon>fabids</taxon>
        <taxon>Rosales</taxon>
        <taxon>Rosaceae</taxon>
        <taxon>Amygdaloideae</taxon>
        <taxon>Amygdaleae</taxon>
        <taxon>Prunus</taxon>
    </lineage>
</organism>
<proteinExistence type="predicted"/>
<dbReference type="InterPro" id="IPR045843">
    <property type="entry name" value="IND-like"/>
</dbReference>
<keyword evidence="5" id="KW-0539">Nucleus</keyword>
<keyword evidence="3" id="KW-0238">DNA-binding</keyword>
<name>A0A314UYL6_PRUYE</name>
<evidence type="ECO:0000256" key="1">
    <source>
        <dbReference type="ARBA" id="ARBA00004123"/>
    </source>
</evidence>
<dbReference type="CDD" id="cd11393">
    <property type="entry name" value="bHLH_AtbHLH_like"/>
    <property type="match status" value="1"/>
</dbReference>
<keyword evidence="8" id="KW-1185">Reference proteome</keyword>
<feature type="coiled-coil region" evidence="6">
    <location>
        <begin position="38"/>
        <end position="68"/>
    </location>
</feature>
<comment type="subcellular location">
    <subcellularLocation>
        <location evidence="1">Nucleus</location>
    </subcellularLocation>
</comment>
<dbReference type="PANTHER" id="PTHR16223:SF51">
    <property type="entry name" value="TRANSCRIPTION FACTOR BHLH117-RELATED"/>
    <property type="match status" value="1"/>
</dbReference>
<dbReference type="EMBL" id="PJQY01002886">
    <property type="protein sequence ID" value="PQM41988.1"/>
    <property type="molecule type" value="Genomic_DNA"/>
</dbReference>